<protein>
    <submittedName>
        <fullName evidence="1">Uncharacterized protein</fullName>
    </submittedName>
</protein>
<dbReference type="EMBL" id="GGMR01004469">
    <property type="protein sequence ID" value="MBY17088.1"/>
    <property type="molecule type" value="Transcribed_RNA"/>
</dbReference>
<sequence length="130" mass="14969">MIITASLLSLFLYIHSRSTDIYRHAHKSTSLLVTLVCVCVCTQGPTFRGFKLFIGPRGSAGRVWGTVHRATQGVRPYILYIYIFFSSPYIHIPHPPSFSVPIVRRGKKGFFKIYILHTRYCTYNNKYTYA</sequence>
<proteinExistence type="predicted"/>
<reference evidence="1" key="1">
    <citation type="submission" date="2018-04" db="EMBL/GenBank/DDBJ databases">
        <title>Transcriptome of Schizaphis graminum biotype I.</title>
        <authorList>
            <person name="Scully E.D."/>
            <person name="Geib S.M."/>
            <person name="Palmer N.A."/>
            <person name="Koch K."/>
            <person name="Bradshaw J."/>
            <person name="Heng-Moss T."/>
            <person name="Sarath G."/>
        </authorList>
    </citation>
    <scope>NUCLEOTIDE SEQUENCE</scope>
</reference>
<name>A0A2S2NIX9_SCHGA</name>
<organism evidence="1">
    <name type="scientific">Schizaphis graminum</name>
    <name type="common">Green bug aphid</name>
    <dbReference type="NCBI Taxonomy" id="13262"/>
    <lineage>
        <taxon>Eukaryota</taxon>
        <taxon>Metazoa</taxon>
        <taxon>Ecdysozoa</taxon>
        <taxon>Arthropoda</taxon>
        <taxon>Hexapoda</taxon>
        <taxon>Insecta</taxon>
        <taxon>Pterygota</taxon>
        <taxon>Neoptera</taxon>
        <taxon>Paraneoptera</taxon>
        <taxon>Hemiptera</taxon>
        <taxon>Sternorrhyncha</taxon>
        <taxon>Aphidomorpha</taxon>
        <taxon>Aphidoidea</taxon>
        <taxon>Aphididae</taxon>
        <taxon>Aphidini</taxon>
        <taxon>Schizaphis</taxon>
    </lineage>
</organism>
<gene>
    <name evidence="1" type="ORF">g.47554</name>
</gene>
<accession>A0A2S2NIX9</accession>
<dbReference type="AlphaFoldDB" id="A0A2S2NIX9"/>
<evidence type="ECO:0000313" key="1">
    <source>
        <dbReference type="EMBL" id="MBY17088.1"/>
    </source>
</evidence>